<dbReference type="Gene3D" id="2.30.40.10">
    <property type="entry name" value="Urease, subunit C, domain 1"/>
    <property type="match status" value="1"/>
</dbReference>
<dbReference type="InterPro" id="IPR032466">
    <property type="entry name" value="Metal_Hydrolase"/>
</dbReference>
<feature type="domain" description="Amidohydrolase-related" evidence="2">
    <location>
        <begin position="87"/>
        <end position="450"/>
    </location>
</feature>
<keyword evidence="4" id="KW-0378">Hydrolase</keyword>
<dbReference type="GO" id="GO:0016810">
    <property type="term" value="F:hydrolase activity, acting on carbon-nitrogen (but not peptide) bonds"/>
    <property type="evidence" value="ECO:0007669"/>
    <property type="project" value="InterPro"/>
</dbReference>
<dbReference type="Proteomes" id="UP000192796">
    <property type="component" value="Unassembled WGS sequence"/>
</dbReference>
<feature type="signal peptide" evidence="1">
    <location>
        <begin position="1"/>
        <end position="19"/>
    </location>
</feature>
<sequence length="582" mass="64685">MRKSLAILTLLHICSFLHAQPDTTGKQYQQPAEPVYITHVNVVNVITQKTDADQTVVIDHGRIINVGPAKKIKAPAGAFIIDGTAKYLMPGMTDAHIHFFQSGGLYTRPDAVNLNSVYPYEKDQQWVKDNQADLMARYLACGITTVIDVGGPMSNYAIRSKLDTTLLAPNVFVTGPLVSTYLPPNLDKNDPPIVKVTSEQEARDLVKKQLPYKPDFIKIWYIVRQNEKAEVTLPIVKAAIEESHANGLKVAVHATQYETAKLAVSAGADILVHSVDDKPLDNDMLQLLKSKQTVYIPTLTVMDGYHRTFTQQFNFTTHDLTYSNPFMLGTLMDIQHLGNKVPFDYFKMRNRFHIPAKEDTIMLANLKLAQQAGILVVAGTDAGNIGTQHAASFQKELFAMQQAGLSNWDIIRSATINAAKGFGHDKDHGSIEKGKMADLLLLDIDPVKDLNIPANLHTLIHKGAVIQAKELITPTPEMLVQQQLNAFNVRDIEAFLAPYSDSIALYNFDGTLISKGKEQMRKTYSAFFNRSPGLHCQILNRMVQGNIVIDQEHTTITDRKPFGGIAVYKIEQGKISTVHFID</sequence>
<dbReference type="STRING" id="1703345.A3860_25730"/>
<evidence type="ECO:0000259" key="3">
    <source>
        <dbReference type="Pfam" id="PF12680"/>
    </source>
</evidence>
<dbReference type="InterPro" id="IPR006680">
    <property type="entry name" value="Amidohydro-rel"/>
</dbReference>
<dbReference type="EMBL" id="LVYD01000046">
    <property type="protein sequence ID" value="OQP63292.1"/>
    <property type="molecule type" value="Genomic_DNA"/>
</dbReference>
<keyword evidence="5" id="KW-1185">Reference proteome</keyword>
<dbReference type="Gene3D" id="3.10.450.50">
    <property type="match status" value="1"/>
</dbReference>
<evidence type="ECO:0000256" key="1">
    <source>
        <dbReference type="SAM" id="SignalP"/>
    </source>
</evidence>
<dbReference type="AlphaFoldDB" id="A0A1V9FY84"/>
<dbReference type="InterPro" id="IPR051781">
    <property type="entry name" value="Metallo-dep_Hydrolase"/>
</dbReference>
<keyword evidence="1" id="KW-0732">Signal</keyword>
<accession>A0A1V9FY84</accession>
<dbReference type="PANTHER" id="PTHR43135">
    <property type="entry name" value="ALPHA-D-RIBOSE 1-METHYLPHOSPHONATE 5-TRIPHOSPHATE DIPHOSPHATASE"/>
    <property type="match status" value="1"/>
</dbReference>
<evidence type="ECO:0000259" key="2">
    <source>
        <dbReference type="Pfam" id="PF01979"/>
    </source>
</evidence>
<dbReference type="Gene3D" id="3.20.20.140">
    <property type="entry name" value="Metal-dependent hydrolases"/>
    <property type="match status" value="1"/>
</dbReference>
<dbReference type="SUPFAM" id="SSF51338">
    <property type="entry name" value="Composite domain of metallo-dependent hydrolases"/>
    <property type="match status" value="1"/>
</dbReference>
<dbReference type="RefSeq" id="WP_081148017.1">
    <property type="nucleotide sequence ID" value="NZ_LVYD01000046.1"/>
</dbReference>
<dbReference type="InterPro" id="IPR032710">
    <property type="entry name" value="NTF2-like_dom_sf"/>
</dbReference>
<dbReference type="PANTHER" id="PTHR43135:SF3">
    <property type="entry name" value="ALPHA-D-RIBOSE 1-METHYLPHOSPHONATE 5-TRIPHOSPHATE DIPHOSPHATASE"/>
    <property type="match status" value="1"/>
</dbReference>
<dbReference type="SUPFAM" id="SSF54427">
    <property type="entry name" value="NTF2-like"/>
    <property type="match status" value="1"/>
</dbReference>
<dbReference type="InterPro" id="IPR011059">
    <property type="entry name" value="Metal-dep_hydrolase_composite"/>
</dbReference>
<proteinExistence type="predicted"/>
<feature type="domain" description="SnoaL-like" evidence="3">
    <location>
        <begin position="480"/>
        <end position="576"/>
    </location>
</feature>
<gene>
    <name evidence="4" type="ORF">A3860_25730</name>
</gene>
<dbReference type="Pfam" id="PF12680">
    <property type="entry name" value="SnoaL_2"/>
    <property type="match status" value="1"/>
</dbReference>
<dbReference type="Pfam" id="PF01979">
    <property type="entry name" value="Amidohydro_1"/>
    <property type="match status" value="1"/>
</dbReference>
<dbReference type="SUPFAM" id="SSF51556">
    <property type="entry name" value="Metallo-dependent hydrolases"/>
    <property type="match status" value="1"/>
</dbReference>
<organism evidence="4 5">
    <name type="scientific">Niastella vici</name>
    <dbReference type="NCBI Taxonomy" id="1703345"/>
    <lineage>
        <taxon>Bacteria</taxon>
        <taxon>Pseudomonadati</taxon>
        <taxon>Bacteroidota</taxon>
        <taxon>Chitinophagia</taxon>
        <taxon>Chitinophagales</taxon>
        <taxon>Chitinophagaceae</taxon>
        <taxon>Niastella</taxon>
    </lineage>
</organism>
<dbReference type="InterPro" id="IPR037401">
    <property type="entry name" value="SnoaL-like"/>
</dbReference>
<evidence type="ECO:0000313" key="4">
    <source>
        <dbReference type="EMBL" id="OQP63292.1"/>
    </source>
</evidence>
<reference evidence="4 5" key="1">
    <citation type="submission" date="2016-03" db="EMBL/GenBank/DDBJ databases">
        <title>Niastella vici sp. nov., isolated from farmland soil.</title>
        <authorList>
            <person name="Chen L."/>
            <person name="Wang D."/>
            <person name="Yang S."/>
            <person name="Wang G."/>
        </authorList>
    </citation>
    <scope>NUCLEOTIDE SEQUENCE [LARGE SCALE GENOMIC DNA]</scope>
    <source>
        <strain evidence="4 5">DJ57</strain>
    </source>
</reference>
<name>A0A1V9FY84_9BACT</name>
<comment type="caution">
    <text evidence="4">The sequence shown here is derived from an EMBL/GenBank/DDBJ whole genome shotgun (WGS) entry which is preliminary data.</text>
</comment>
<protein>
    <submittedName>
        <fullName evidence="4">Amidohydrolase</fullName>
    </submittedName>
</protein>
<evidence type="ECO:0000313" key="5">
    <source>
        <dbReference type="Proteomes" id="UP000192796"/>
    </source>
</evidence>
<feature type="chain" id="PRO_5013093923" evidence="1">
    <location>
        <begin position="20"/>
        <end position="582"/>
    </location>
</feature>
<dbReference type="OrthoDB" id="9797498at2"/>